<evidence type="ECO:0000256" key="1">
    <source>
        <dbReference type="ARBA" id="ARBA00022728"/>
    </source>
</evidence>
<protein>
    <submittedName>
        <fullName evidence="6">Small nuclear ribonucleoprotein F</fullName>
    </submittedName>
</protein>
<comment type="similarity">
    <text evidence="4">Belongs to the snRNP Sm proteins family. SmF/LSm6 subfamily.</text>
</comment>
<keyword evidence="4" id="KW-0539">Nucleus</keyword>
<dbReference type="GO" id="GO:0034715">
    <property type="term" value="C:pICln-Sm protein complex"/>
    <property type="evidence" value="ECO:0007669"/>
    <property type="project" value="TreeGrafter"/>
</dbReference>
<dbReference type="Proteomes" id="UP000710432">
    <property type="component" value="Unassembled WGS sequence"/>
</dbReference>
<proteinExistence type="inferred from homology"/>
<dbReference type="Gene3D" id="2.30.30.100">
    <property type="match status" value="1"/>
</dbReference>
<dbReference type="InterPro" id="IPR016487">
    <property type="entry name" value="Lsm6/sSmF"/>
</dbReference>
<dbReference type="GO" id="GO:0000398">
    <property type="term" value="P:mRNA splicing, via spliceosome"/>
    <property type="evidence" value="ECO:0007669"/>
    <property type="project" value="InterPro"/>
</dbReference>
<dbReference type="Pfam" id="PF01423">
    <property type="entry name" value="LSM"/>
    <property type="match status" value="1"/>
</dbReference>
<comment type="caution">
    <text evidence="6">The sequence shown here is derived from an EMBL/GenBank/DDBJ whole genome shotgun (WGS) entry which is preliminary data.</text>
</comment>
<evidence type="ECO:0000313" key="7">
    <source>
        <dbReference type="Proteomes" id="UP000710432"/>
    </source>
</evidence>
<dbReference type="PANTHER" id="PTHR11021:SF0">
    <property type="entry name" value="SMALL NUCLEAR RIBONUCLEOPROTEIN F"/>
    <property type="match status" value="1"/>
</dbReference>
<keyword evidence="1 4" id="KW-0747">Spliceosome</keyword>
<organism evidence="6 7">
    <name type="scientific">Microtus ochrogaster</name>
    <name type="common">Prairie vole</name>
    <dbReference type="NCBI Taxonomy" id="79684"/>
    <lineage>
        <taxon>Eukaryota</taxon>
        <taxon>Metazoa</taxon>
        <taxon>Chordata</taxon>
        <taxon>Craniata</taxon>
        <taxon>Vertebrata</taxon>
        <taxon>Euteleostomi</taxon>
        <taxon>Mammalia</taxon>
        <taxon>Eutheria</taxon>
        <taxon>Euarchontoglires</taxon>
        <taxon>Glires</taxon>
        <taxon>Rodentia</taxon>
        <taxon>Myomorpha</taxon>
        <taxon>Muroidea</taxon>
        <taxon>Cricetidae</taxon>
        <taxon>Arvicolinae</taxon>
        <taxon>Microtus</taxon>
    </lineage>
</organism>
<keyword evidence="4" id="KW-0694">RNA-binding</keyword>
<comment type="subcellular location">
    <subcellularLocation>
        <location evidence="4">Nucleus</location>
    </subcellularLocation>
</comment>
<evidence type="ECO:0000259" key="5">
    <source>
        <dbReference type="Pfam" id="PF01423"/>
    </source>
</evidence>
<dbReference type="InterPro" id="IPR001163">
    <property type="entry name" value="Sm_dom_euk/arc"/>
</dbReference>
<evidence type="ECO:0000256" key="4">
    <source>
        <dbReference type="PIRNR" id="PIRNR006609"/>
    </source>
</evidence>
<dbReference type="GO" id="GO:0071013">
    <property type="term" value="C:catalytic step 2 spliceosome"/>
    <property type="evidence" value="ECO:0007669"/>
    <property type="project" value="TreeGrafter"/>
</dbReference>
<dbReference type="EMBL" id="JAATJU010021055">
    <property type="protein sequence ID" value="KAH0514840.1"/>
    <property type="molecule type" value="Genomic_DNA"/>
</dbReference>
<gene>
    <name evidence="6" type="ORF">LTLLF_133490</name>
</gene>
<evidence type="ECO:0000256" key="2">
    <source>
        <dbReference type="ARBA" id="ARBA00023187"/>
    </source>
</evidence>
<evidence type="ECO:0000313" key="6">
    <source>
        <dbReference type="EMBL" id="KAH0514840.1"/>
    </source>
</evidence>
<keyword evidence="3 4" id="KW-0687">Ribonucleoprotein</keyword>
<dbReference type="InterPro" id="IPR010920">
    <property type="entry name" value="LSM_dom_sf"/>
</dbReference>
<feature type="domain" description="Sm" evidence="5">
    <location>
        <begin position="10"/>
        <end position="52"/>
    </location>
</feature>
<keyword evidence="2 4" id="KW-0508">mRNA splicing</keyword>
<dbReference type="PANTHER" id="PTHR11021">
    <property type="entry name" value="SMALL NUCLEAR RIBONUCLEOPROTEIN F SNRNP-F"/>
    <property type="match status" value="1"/>
</dbReference>
<dbReference type="SUPFAM" id="SSF50182">
    <property type="entry name" value="Sm-like ribonucleoproteins"/>
    <property type="match status" value="1"/>
</dbReference>
<sequence>MLLSLNPMPFLNVFTGKQVMVKRNKGLEYKGYLLSADGYMNRKIVNTEESENGAFLLIFPFYVCVGIYA</sequence>
<dbReference type="AlphaFoldDB" id="A0A8J6KVF7"/>
<reference evidence="6" key="1">
    <citation type="submission" date="2020-03" db="EMBL/GenBank/DDBJ databases">
        <title>Studies in the Genomics of Life Span.</title>
        <authorList>
            <person name="Glass D."/>
        </authorList>
    </citation>
    <scope>NUCLEOTIDE SEQUENCE</scope>
    <source>
        <strain evidence="6">LTLLF</strain>
        <tissue evidence="6">Muscle</tissue>
    </source>
</reference>
<dbReference type="GO" id="GO:0005685">
    <property type="term" value="C:U1 snRNP"/>
    <property type="evidence" value="ECO:0007669"/>
    <property type="project" value="TreeGrafter"/>
</dbReference>
<dbReference type="GO" id="GO:0003723">
    <property type="term" value="F:RNA binding"/>
    <property type="evidence" value="ECO:0007669"/>
    <property type="project" value="UniProtKB-UniRule"/>
</dbReference>
<name>A0A8J6KVF7_MICOH</name>
<evidence type="ECO:0000256" key="3">
    <source>
        <dbReference type="ARBA" id="ARBA00023274"/>
    </source>
</evidence>
<accession>A0A8J6KVF7</accession>
<keyword evidence="4" id="KW-0507">mRNA processing</keyword>